<dbReference type="FunFam" id="3.30.70.600:FF:000003">
    <property type="entry name" value="30S ribosomal protein S10"/>
    <property type="match status" value="1"/>
</dbReference>
<dbReference type="InterPro" id="IPR001848">
    <property type="entry name" value="Ribosomal_uS10"/>
</dbReference>
<evidence type="ECO:0000313" key="8">
    <source>
        <dbReference type="EMBL" id="EKD18005.1"/>
    </source>
</evidence>
<dbReference type="AlphaFoldDB" id="K1WJX6"/>
<comment type="similarity">
    <text evidence="1">Belongs to the universal ribosomal protein uS10 family.</text>
</comment>
<organism evidence="8 9">
    <name type="scientific">Marssonina brunnea f. sp. multigermtubi (strain MB_m1)</name>
    <name type="common">Marssonina leaf spot fungus</name>
    <dbReference type="NCBI Taxonomy" id="1072389"/>
    <lineage>
        <taxon>Eukaryota</taxon>
        <taxon>Fungi</taxon>
        <taxon>Dikarya</taxon>
        <taxon>Ascomycota</taxon>
        <taxon>Pezizomycotina</taxon>
        <taxon>Leotiomycetes</taxon>
        <taxon>Helotiales</taxon>
        <taxon>Drepanopezizaceae</taxon>
        <taxon>Drepanopeziza</taxon>
    </lineage>
</organism>
<evidence type="ECO:0000256" key="2">
    <source>
        <dbReference type="ARBA" id="ARBA00022980"/>
    </source>
</evidence>
<accession>K1WJX6</accession>
<evidence type="ECO:0000259" key="7">
    <source>
        <dbReference type="SMART" id="SM01403"/>
    </source>
</evidence>
<dbReference type="GO" id="GO:0003735">
    <property type="term" value="F:structural constituent of ribosome"/>
    <property type="evidence" value="ECO:0007669"/>
    <property type="project" value="InterPro"/>
</dbReference>
<dbReference type="Pfam" id="PF00338">
    <property type="entry name" value="Ribosomal_S10"/>
    <property type="match status" value="1"/>
</dbReference>
<evidence type="ECO:0000256" key="1">
    <source>
        <dbReference type="ARBA" id="ARBA00007102"/>
    </source>
</evidence>
<dbReference type="OrthoDB" id="366214at2759"/>
<dbReference type="Proteomes" id="UP000006753">
    <property type="component" value="Unassembled WGS sequence"/>
</dbReference>
<dbReference type="SMART" id="SM01403">
    <property type="entry name" value="Ribosomal_S10"/>
    <property type="match status" value="1"/>
</dbReference>
<sequence>MDYYYGSQNAQIPSCTGICVGQPLLLSTLRVLTSIARAHASDKANTRKLEPGKVDVLTGEICRRHSMPPHGIYDESNNIPSTSPIIALHPATVFPSSRRQYASQEISDFLKSSSYAERVQLVDDSLGEGIEKAKAREAEIPPDPTLSPEKALRLPRAVQAAYLRPLRRQPTYGVPTCDLQLRSYSIRNLEFFADFALRAAYYLGLPAYGPVPLPRIMERWTVPRGSFIHKKSQENFERKTVRRLIQIKDGEAEAQELWLAFLRKHAYYGIGMKANVWEFTKIGVGKEMDAQVEAMRGDLEKTLGNFAFKKDSETGKRAIEVINRQNFRMAQGGSAPMAKR</sequence>
<dbReference type="HOGENOM" id="CLU_816573_0_0_1"/>
<name>K1WJX6_MARBU</name>
<reference evidence="8 9" key="1">
    <citation type="journal article" date="2012" name="BMC Genomics">
        <title>Sequencing the genome of Marssonina brunnea reveals fungus-poplar co-evolution.</title>
        <authorList>
            <person name="Zhu S."/>
            <person name="Cao Y.-Z."/>
            <person name="Jiang C."/>
            <person name="Tan B.-Y."/>
            <person name="Wang Z."/>
            <person name="Feng S."/>
            <person name="Zhang L."/>
            <person name="Su X.-H."/>
            <person name="Brejova B."/>
            <person name="Vinar T."/>
            <person name="Xu M."/>
            <person name="Wang M.-X."/>
            <person name="Zhang S.-G."/>
            <person name="Huang M.-R."/>
            <person name="Wu R."/>
            <person name="Zhou Y."/>
        </authorList>
    </citation>
    <scope>NUCLEOTIDE SEQUENCE [LARGE SCALE GENOMIC DNA]</scope>
    <source>
        <strain evidence="8 9">MB_m1</strain>
    </source>
</reference>
<dbReference type="EMBL" id="JH921434">
    <property type="protein sequence ID" value="EKD18005.1"/>
    <property type="molecule type" value="Genomic_DNA"/>
</dbReference>
<dbReference type="Gene3D" id="3.30.70.600">
    <property type="entry name" value="Ribosomal protein S10 domain"/>
    <property type="match status" value="1"/>
</dbReference>
<feature type="domain" description="Small ribosomal subunit protein uS10" evidence="7">
    <location>
        <begin position="178"/>
        <end position="275"/>
    </location>
</feature>
<evidence type="ECO:0000256" key="4">
    <source>
        <dbReference type="ARBA" id="ARBA00035261"/>
    </source>
</evidence>
<dbReference type="FunCoup" id="K1WJX6">
    <property type="interactions" value="220"/>
</dbReference>
<dbReference type="InterPro" id="IPR036838">
    <property type="entry name" value="Ribosomal_uS10_dom_sf"/>
</dbReference>
<dbReference type="GO" id="GO:1990904">
    <property type="term" value="C:ribonucleoprotein complex"/>
    <property type="evidence" value="ECO:0007669"/>
    <property type="project" value="UniProtKB-KW"/>
</dbReference>
<proteinExistence type="inferred from homology"/>
<evidence type="ECO:0000313" key="9">
    <source>
        <dbReference type="Proteomes" id="UP000006753"/>
    </source>
</evidence>
<dbReference type="InterPro" id="IPR027486">
    <property type="entry name" value="Ribosomal_uS10_dom"/>
</dbReference>
<evidence type="ECO:0000256" key="5">
    <source>
        <dbReference type="ARBA" id="ARBA00042916"/>
    </source>
</evidence>
<gene>
    <name evidence="8" type="ORF">MBM_03777</name>
</gene>
<dbReference type="eggNOG" id="KOG3321">
    <property type="taxonomic scope" value="Eukaryota"/>
</dbReference>
<evidence type="ECO:0000256" key="6">
    <source>
        <dbReference type="ARBA" id="ARBA00078476"/>
    </source>
</evidence>
<dbReference type="PANTHER" id="PTHR11700">
    <property type="entry name" value="30S RIBOSOMAL PROTEIN S10 FAMILY MEMBER"/>
    <property type="match status" value="1"/>
</dbReference>
<dbReference type="GO" id="GO:0006412">
    <property type="term" value="P:translation"/>
    <property type="evidence" value="ECO:0007669"/>
    <property type="project" value="InterPro"/>
</dbReference>
<dbReference type="KEGG" id="mbe:MBM_03777"/>
<dbReference type="SUPFAM" id="SSF54999">
    <property type="entry name" value="Ribosomal protein S10"/>
    <property type="match status" value="1"/>
</dbReference>
<keyword evidence="3" id="KW-0687">Ribonucleoprotein</keyword>
<dbReference type="InParanoid" id="K1WJX6"/>
<keyword evidence="2 8" id="KW-0689">Ribosomal protein</keyword>
<dbReference type="GO" id="GO:0005840">
    <property type="term" value="C:ribosome"/>
    <property type="evidence" value="ECO:0007669"/>
    <property type="project" value="UniProtKB-KW"/>
</dbReference>
<dbReference type="HAMAP" id="MF_00508">
    <property type="entry name" value="Ribosomal_uS10"/>
    <property type="match status" value="1"/>
</dbReference>
<protein>
    <recommendedName>
        <fullName evidence="4">Small ribosomal subunit protein uS10m</fullName>
    </recommendedName>
    <alternativeName>
        <fullName evidence="5">37S ribosomal protein S10, mitochondrial</fullName>
    </alternativeName>
    <alternativeName>
        <fullName evidence="6">Mitochondrial ribosomal small subunit protein 10</fullName>
    </alternativeName>
</protein>
<evidence type="ECO:0000256" key="3">
    <source>
        <dbReference type="ARBA" id="ARBA00023274"/>
    </source>
</evidence>
<dbReference type="STRING" id="1072389.K1WJX6"/>
<keyword evidence="9" id="KW-1185">Reference proteome</keyword>